<dbReference type="PROSITE" id="PS50090">
    <property type="entry name" value="MYB_LIKE"/>
    <property type="match status" value="1"/>
</dbReference>
<evidence type="ECO:0000259" key="10">
    <source>
        <dbReference type="PROSITE" id="PS50090"/>
    </source>
</evidence>
<reference evidence="12" key="1">
    <citation type="submission" date="2023-01" db="EMBL/GenBank/DDBJ databases">
        <authorList>
            <person name="Piombo E."/>
        </authorList>
    </citation>
    <scope>NUCLEOTIDE SEQUENCE</scope>
</reference>
<dbReference type="SUPFAM" id="SSF46689">
    <property type="entry name" value="Homeodomain-like"/>
    <property type="match status" value="1"/>
</dbReference>
<dbReference type="Pfam" id="PF00249">
    <property type="entry name" value="Myb_DNA-binding"/>
    <property type="match status" value="1"/>
</dbReference>
<keyword evidence="4" id="KW-0677">Repeat</keyword>
<feature type="domain" description="Myb-like" evidence="10">
    <location>
        <begin position="1"/>
        <end position="46"/>
    </location>
</feature>
<feature type="domain" description="C2H2-type" evidence="11">
    <location>
        <begin position="286"/>
        <end position="314"/>
    </location>
</feature>
<dbReference type="SMART" id="SM00717">
    <property type="entry name" value="SANT"/>
    <property type="match status" value="1"/>
</dbReference>
<dbReference type="GO" id="GO:0008270">
    <property type="term" value="F:zinc ion binding"/>
    <property type="evidence" value="ECO:0007669"/>
    <property type="project" value="UniProtKB-KW"/>
</dbReference>
<keyword evidence="7" id="KW-0539">Nucleus</keyword>
<evidence type="ECO:0000313" key="12">
    <source>
        <dbReference type="EMBL" id="CAI6091864.1"/>
    </source>
</evidence>
<dbReference type="Gene3D" id="1.10.10.60">
    <property type="entry name" value="Homeodomain-like"/>
    <property type="match status" value="2"/>
</dbReference>
<evidence type="ECO:0000256" key="3">
    <source>
        <dbReference type="ARBA" id="ARBA00022723"/>
    </source>
</evidence>
<proteinExistence type="inferred from homology"/>
<evidence type="ECO:0000256" key="7">
    <source>
        <dbReference type="ARBA" id="ARBA00023242"/>
    </source>
</evidence>
<comment type="subcellular location">
    <subcellularLocation>
        <location evidence="1">Nucleus</location>
    </subcellularLocation>
</comment>
<dbReference type="CDD" id="cd00167">
    <property type="entry name" value="SANT"/>
    <property type="match status" value="1"/>
</dbReference>
<dbReference type="InterPro" id="IPR013087">
    <property type="entry name" value="Znf_C2H2_type"/>
</dbReference>
<dbReference type="PANTHER" id="PTHR24406">
    <property type="entry name" value="TRANSCRIPTIONAL REPRESSOR CTCFL-RELATED"/>
    <property type="match status" value="1"/>
</dbReference>
<comment type="similarity">
    <text evidence="2">Belongs to the delta-EF1/ZFH-1 C2H2-type zinc-finger family.</text>
</comment>
<evidence type="ECO:0000313" key="13">
    <source>
        <dbReference type="Proteomes" id="UP001160390"/>
    </source>
</evidence>
<keyword evidence="6" id="KW-0862">Zinc</keyword>
<dbReference type="SUPFAM" id="SSF57667">
    <property type="entry name" value="beta-beta-alpha zinc fingers"/>
    <property type="match status" value="1"/>
</dbReference>
<feature type="region of interest" description="Disordered" evidence="9">
    <location>
        <begin position="147"/>
        <end position="178"/>
    </location>
</feature>
<dbReference type="AlphaFoldDB" id="A0AA35M883"/>
<gene>
    <name evidence="12" type="ORF">CCHLO57077_00006038</name>
</gene>
<protein>
    <submittedName>
        <fullName evidence="12">Uncharacterized protein</fullName>
    </submittedName>
</protein>
<dbReference type="SMART" id="SM00355">
    <property type="entry name" value="ZnF_C2H2"/>
    <property type="match status" value="2"/>
</dbReference>
<evidence type="ECO:0000256" key="9">
    <source>
        <dbReference type="SAM" id="MobiDB-lite"/>
    </source>
</evidence>
<evidence type="ECO:0000256" key="2">
    <source>
        <dbReference type="ARBA" id="ARBA00009867"/>
    </source>
</evidence>
<dbReference type="InterPro" id="IPR036236">
    <property type="entry name" value="Znf_C2H2_sf"/>
</dbReference>
<dbReference type="InterPro" id="IPR008598">
    <property type="entry name" value="Di19_Zn-bd"/>
</dbReference>
<dbReference type="PROSITE" id="PS50157">
    <property type="entry name" value="ZINC_FINGER_C2H2_2"/>
    <property type="match status" value="2"/>
</dbReference>
<dbReference type="InterPro" id="IPR050888">
    <property type="entry name" value="ZnF_C2H2-type_TF"/>
</dbReference>
<dbReference type="PROSITE" id="PS00028">
    <property type="entry name" value="ZINC_FINGER_C2H2_1"/>
    <property type="match status" value="1"/>
</dbReference>
<keyword evidence="5 8" id="KW-0863">Zinc-finger</keyword>
<dbReference type="Pfam" id="PF05605">
    <property type="entry name" value="zf-Di19"/>
    <property type="match status" value="1"/>
</dbReference>
<feature type="compositionally biased region" description="Basic and acidic residues" evidence="9">
    <location>
        <begin position="150"/>
        <end position="167"/>
    </location>
</feature>
<accession>A0AA35M883</accession>
<evidence type="ECO:0000259" key="11">
    <source>
        <dbReference type="PROSITE" id="PS50157"/>
    </source>
</evidence>
<evidence type="ECO:0000256" key="8">
    <source>
        <dbReference type="PROSITE-ProRule" id="PRU00042"/>
    </source>
</evidence>
<evidence type="ECO:0000256" key="6">
    <source>
        <dbReference type="ARBA" id="ARBA00022833"/>
    </source>
</evidence>
<comment type="caution">
    <text evidence="12">The sequence shown here is derived from an EMBL/GenBank/DDBJ whole genome shotgun (WGS) entry which is preliminary data.</text>
</comment>
<dbReference type="InterPro" id="IPR009057">
    <property type="entry name" value="Homeodomain-like_sf"/>
</dbReference>
<organism evidence="12 13">
    <name type="scientific">Clonostachys chloroleuca</name>
    <dbReference type="NCBI Taxonomy" id="1926264"/>
    <lineage>
        <taxon>Eukaryota</taxon>
        <taxon>Fungi</taxon>
        <taxon>Dikarya</taxon>
        <taxon>Ascomycota</taxon>
        <taxon>Pezizomycotina</taxon>
        <taxon>Sordariomycetes</taxon>
        <taxon>Hypocreomycetidae</taxon>
        <taxon>Hypocreales</taxon>
        <taxon>Bionectriaceae</taxon>
        <taxon>Clonostachys</taxon>
    </lineage>
</organism>
<dbReference type="EMBL" id="CABFNP030001195">
    <property type="protein sequence ID" value="CAI6091864.1"/>
    <property type="molecule type" value="Genomic_DNA"/>
</dbReference>
<sequence>MSARWTESEEDFIFTSRERGIDWRVISERLPGRSESHCRDYYEYWADRRSVEDRFILKLRGRGAGWDEIAEQIPGRSPFSCSEYYKHHQDLQTSERAKTQFSVVYHRLKGEMWKQIGDELGVGWRAAEAMHWQLGEHELERRANLTVHPGGEDHTNHPCQARGKEQSEAGESDNSSQSHEFYEWELPPLAHSTLFMNRRYYCRVPRCKGNTCTWERCTGEHCPAELCNRSFPSEGSSRLTISGRKHLRAHFKPVQCPFCERRASSQSEMRRHITTHKNKQDEKHSHFCPFCKKGLTRKDNLRRHIRMKHGATDSTMPYM</sequence>
<feature type="domain" description="C2H2-type" evidence="11">
    <location>
        <begin position="254"/>
        <end position="281"/>
    </location>
</feature>
<name>A0AA35M883_9HYPO</name>
<dbReference type="InterPro" id="IPR001005">
    <property type="entry name" value="SANT/Myb"/>
</dbReference>
<evidence type="ECO:0000256" key="5">
    <source>
        <dbReference type="ARBA" id="ARBA00022771"/>
    </source>
</evidence>
<dbReference type="Gene3D" id="3.30.160.60">
    <property type="entry name" value="Classic Zinc Finger"/>
    <property type="match status" value="1"/>
</dbReference>
<keyword evidence="3" id="KW-0479">Metal-binding</keyword>
<evidence type="ECO:0000256" key="1">
    <source>
        <dbReference type="ARBA" id="ARBA00004123"/>
    </source>
</evidence>
<dbReference type="GO" id="GO:0005634">
    <property type="term" value="C:nucleus"/>
    <property type="evidence" value="ECO:0007669"/>
    <property type="project" value="UniProtKB-SubCell"/>
</dbReference>
<dbReference type="Proteomes" id="UP001160390">
    <property type="component" value="Unassembled WGS sequence"/>
</dbReference>
<keyword evidence="13" id="KW-1185">Reference proteome</keyword>
<evidence type="ECO:0000256" key="4">
    <source>
        <dbReference type="ARBA" id="ARBA00022737"/>
    </source>
</evidence>